<comment type="subcellular location">
    <subcellularLocation>
        <location evidence="2">Cytoplasm</location>
    </subcellularLocation>
</comment>
<dbReference type="EMBL" id="CP098732">
    <property type="protein sequence ID" value="USE82598.1"/>
    <property type="molecule type" value="Genomic_DNA"/>
</dbReference>
<dbReference type="RefSeq" id="WP_252219636.1">
    <property type="nucleotide sequence ID" value="NZ_CP098732.1"/>
</dbReference>
<dbReference type="Gene3D" id="2.40.50.140">
    <property type="entry name" value="Nucleic acid-binding proteins"/>
    <property type="match status" value="1"/>
</dbReference>
<dbReference type="Pfam" id="PF05901">
    <property type="entry name" value="Excalibur"/>
    <property type="match status" value="1"/>
</dbReference>
<dbReference type="InterPro" id="IPR011129">
    <property type="entry name" value="CSD"/>
</dbReference>
<dbReference type="Proteomes" id="UP001056716">
    <property type="component" value="Chromosome"/>
</dbReference>
<evidence type="ECO:0000313" key="6">
    <source>
        <dbReference type="Proteomes" id="UP001056716"/>
    </source>
</evidence>
<dbReference type="Pfam" id="PF00313">
    <property type="entry name" value="CSD"/>
    <property type="match status" value="1"/>
</dbReference>
<dbReference type="GO" id="GO:0043488">
    <property type="term" value="P:regulation of mRNA stability"/>
    <property type="evidence" value="ECO:0007669"/>
    <property type="project" value="TreeGrafter"/>
</dbReference>
<dbReference type="CDD" id="cd04458">
    <property type="entry name" value="CSP_CDS"/>
    <property type="match status" value="1"/>
</dbReference>
<keyword evidence="6" id="KW-1185">Reference proteome</keyword>
<organism evidence="5 6">
    <name type="scientific">Acinetobacter tibetensis</name>
    <dbReference type="NCBI Taxonomy" id="2943497"/>
    <lineage>
        <taxon>Bacteria</taxon>
        <taxon>Pseudomonadati</taxon>
        <taxon>Pseudomonadota</taxon>
        <taxon>Gammaproteobacteria</taxon>
        <taxon>Moraxellales</taxon>
        <taxon>Moraxellaceae</taxon>
        <taxon>Acinetobacter</taxon>
    </lineage>
</organism>
<dbReference type="PANTHER" id="PTHR12962">
    <property type="entry name" value="CALCIUM-REGULATED HEAT STABLE PROTEIN CRHSP-24-RELATED"/>
    <property type="match status" value="1"/>
</dbReference>
<keyword evidence="3" id="KW-0812">Transmembrane</keyword>
<evidence type="ECO:0000259" key="4">
    <source>
        <dbReference type="PROSITE" id="PS51857"/>
    </source>
</evidence>
<dbReference type="InterPro" id="IPR008613">
    <property type="entry name" value="Excalibur_Ca-bd_domain"/>
</dbReference>
<reference evidence="5" key="1">
    <citation type="submission" date="2022-06" db="EMBL/GenBank/DDBJ databases">
        <title>Isolation, identification and characterization of iprodione-degrading strains in Lhasa, Tibet.</title>
        <authorList>
            <person name="Pan H."/>
        </authorList>
    </citation>
    <scope>NUCLEOTIDE SEQUENCE</scope>
    <source>
        <strain evidence="5">Y-23</strain>
    </source>
</reference>
<evidence type="ECO:0000313" key="5">
    <source>
        <dbReference type="EMBL" id="USE82598.1"/>
    </source>
</evidence>
<keyword evidence="3" id="KW-1133">Transmembrane helix</keyword>
<dbReference type="InterPro" id="IPR012340">
    <property type="entry name" value="NA-bd_OB-fold"/>
</dbReference>
<dbReference type="GO" id="GO:0005829">
    <property type="term" value="C:cytosol"/>
    <property type="evidence" value="ECO:0007669"/>
    <property type="project" value="UniProtKB-ARBA"/>
</dbReference>
<protein>
    <submittedName>
        <fullName evidence="5">Cold shock domain-containing protein</fullName>
    </submittedName>
</protein>
<feature type="domain" description="CSD" evidence="4">
    <location>
        <begin position="2"/>
        <end position="66"/>
    </location>
</feature>
<dbReference type="InterPro" id="IPR019844">
    <property type="entry name" value="CSD_CS"/>
</dbReference>
<feature type="transmembrane region" description="Helical" evidence="3">
    <location>
        <begin position="106"/>
        <end position="123"/>
    </location>
</feature>
<evidence type="ECO:0000256" key="2">
    <source>
        <dbReference type="RuleBase" id="RU000408"/>
    </source>
</evidence>
<sequence>MFIEGKIKNYNSERGFGFIRATDESEDIFFHIKDFPSWHIKPNEGEQLKFRVIEEQGKFRASDIVRLDLKPENDYSLMEQHSFVYQTIPISEKIILPKKSVSRLKYIILLMLILLTGLGFVGYQKVQDYRIAKQLKAEQLIQQQKRIVEQQREALGNLPDQILSTQGMKNLDKVGYAVNVQQVSTASSSGFTTTHGAKVQKGEQLAHFKCDGRTHCSQMRSYDEAVFFLRNCPNTQMDGNHDGEPCEKQFGR</sequence>
<dbReference type="SMART" id="SM00357">
    <property type="entry name" value="CSP"/>
    <property type="match status" value="1"/>
</dbReference>
<keyword evidence="1" id="KW-0597">Phosphoprotein</keyword>
<dbReference type="PROSITE" id="PS51857">
    <property type="entry name" value="CSD_2"/>
    <property type="match status" value="1"/>
</dbReference>
<dbReference type="PROSITE" id="PS00352">
    <property type="entry name" value="CSD_1"/>
    <property type="match status" value="1"/>
</dbReference>
<accession>A0AAE9RZY6</accession>
<dbReference type="GO" id="GO:0003730">
    <property type="term" value="F:mRNA 3'-UTR binding"/>
    <property type="evidence" value="ECO:0007669"/>
    <property type="project" value="TreeGrafter"/>
</dbReference>
<name>A0AAE9RZY6_9GAMM</name>
<keyword evidence="3" id="KW-0472">Membrane</keyword>
<dbReference type="AlphaFoldDB" id="A0AAE9RZY6"/>
<evidence type="ECO:0000256" key="1">
    <source>
        <dbReference type="ARBA" id="ARBA00022553"/>
    </source>
</evidence>
<dbReference type="InterPro" id="IPR002059">
    <property type="entry name" value="CSP_DNA-bd"/>
</dbReference>
<gene>
    <name evidence="5" type="ORF">M5E07_12480</name>
</gene>
<dbReference type="InterPro" id="IPR052069">
    <property type="entry name" value="Ca-reg_mRNA-binding_domain"/>
</dbReference>
<dbReference type="KEGG" id="atz:M5E07_12480"/>
<dbReference type="SUPFAM" id="SSF50249">
    <property type="entry name" value="Nucleic acid-binding proteins"/>
    <property type="match status" value="1"/>
</dbReference>
<dbReference type="PANTHER" id="PTHR12962:SF1">
    <property type="entry name" value="COLD SHOCK DOMAIN-CONTAINING PROTEIN CG9705"/>
    <property type="match status" value="1"/>
</dbReference>
<evidence type="ECO:0000256" key="3">
    <source>
        <dbReference type="SAM" id="Phobius"/>
    </source>
</evidence>
<proteinExistence type="predicted"/>